<keyword evidence="3" id="KW-1185">Reference proteome</keyword>
<dbReference type="RefSeq" id="WP_071159296.1">
    <property type="nucleotide sequence ID" value="NZ_MBRJ01000048.1"/>
</dbReference>
<comment type="caution">
    <text evidence="2">The sequence shown here is derived from an EMBL/GenBank/DDBJ whole genome shotgun (WGS) entry which is preliminary data.</text>
</comment>
<feature type="transmembrane region" description="Helical" evidence="1">
    <location>
        <begin position="34"/>
        <end position="54"/>
    </location>
</feature>
<evidence type="ECO:0000313" key="2">
    <source>
        <dbReference type="EMBL" id="OHX42889.1"/>
    </source>
</evidence>
<protein>
    <submittedName>
        <fullName evidence="2">Uncharacterized protein</fullName>
    </submittedName>
</protein>
<sequence>MKKFISRNILTLILVSIVLTIMLLPSFSQENSPILLSLVVVFFYAILFILLYGVTSSLIAELLSLRASSKNRKIIKVVTFLVSLAVFSYYSPNMVYILYAFIVAALYFLIDEFLRRKYPA</sequence>
<evidence type="ECO:0000313" key="3">
    <source>
        <dbReference type="Proteomes" id="UP000180194"/>
    </source>
</evidence>
<name>A0ABX3CMC1_9BACI</name>
<reference evidence="2 3" key="1">
    <citation type="submission" date="2016-07" db="EMBL/GenBank/DDBJ databases">
        <title>Bacillus oceanisediminis whole genome.</title>
        <authorList>
            <person name="Pal Y."/>
            <person name="Verma A."/>
            <person name="Mual P."/>
            <person name="Srinivasan K."/>
        </authorList>
    </citation>
    <scope>NUCLEOTIDE SEQUENCE [LARGE SCALE GENOMIC DNA]</scope>
    <source>
        <strain evidence="2 3">Bhandara28</strain>
    </source>
</reference>
<dbReference type="EMBL" id="MBRJ01000048">
    <property type="protein sequence ID" value="OHX42889.1"/>
    <property type="molecule type" value="Genomic_DNA"/>
</dbReference>
<evidence type="ECO:0000256" key="1">
    <source>
        <dbReference type="SAM" id="Phobius"/>
    </source>
</evidence>
<feature type="transmembrane region" description="Helical" evidence="1">
    <location>
        <begin position="74"/>
        <end position="90"/>
    </location>
</feature>
<dbReference type="Proteomes" id="UP000180194">
    <property type="component" value="Unassembled WGS sequence"/>
</dbReference>
<gene>
    <name evidence="2" type="ORF">BBV17_26590</name>
</gene>
<accession>A0ABX3CMC1</accession>
<keyword evidence="1" id="KW-1133">Transmembrane helix</keyword>
<feature type="transmembrane region" description="Helical" evidence="1">
    <location>
        <begin position="9"/>
        <end position="28"/>
    </location>
</feature>
<proteinExistence type="predicted"/>
<keyword evidence="1" id="KW-0472">Membrane</keyword>
<keyword evidence="1" id="KW-0812">Transmembrane</keyword>
<organism evidence="2 3">
    <name type="scientific">Cytobacillus oceanisediminis</name>
    <dbReference type="NCBI Taxonomy" id="665099"/>
    <lineage>
        <taxon>Bacteria</taxon>
        <taxon>Bacillati</taxon>
        <taxon>Bacillota</taxon>
        <taxon>Bacilli</taxon>
        <taxon>Bacillales</taxon>
        <taxon>Bacillaceae</taxon>
        <taxon>Cytobacillus</taxon>
    </lineage>
</organism>